<dbReference type="GeneID" id="20090747"/>
<accession>A0A024TD43</accession>
<dbReference type="RefSeq" id="XP_008879536.1">
    <property type="nucleotide sequence ID" value="XM_008881314.1"/>
</dbReference>
<dbReference type="OrthoDB" id="498286at2759"/>
<dbReference type="eggNOG" id="ENOG502QUBT">
    <property type="taxonomic scope" value="Eukaryota"/>
</dbReference>
<proteinExistence type="predicted"/>
<evidence type="ECO:0000256" key="1">
    <source>
        <dbReference type="SAM" id="MobiDB-lite"/>
    </source>
</evidence>
<feature type="compositionally biased region" description="Polar residues" evidence="1">
    <location>
        <begin position="1"/>
        <end position="18"/>
    </location>
</feature>
<evidence type="ECO:0000313" key="2">
    <source>
        <dbReference type="EMBL" id="ETV91899.1"/>
    </source>
</evidence>
<organism evidence="2">
    <name type="scientific">Aphanomyces invadans</name>
    <dbReference type="NCBI Taxonomy" id="157072"/>
    <lineage>
        <taxon>Eukaryota</taxon>
        <taxon>Sar</taxon>
        <taxon>Stramenopiles</taxon>
        <taxon>Oomycota</taxon>
        <taxon>Saprolegniomycetes</taxon>
        <taxon>Saprolegniales</taxon>
        <taxon>Verrucalvaceae</taxon>
        <taxon>Aphanomyces</taxon>
    </lineage>
</organism>
<sequence length="297" mass="33954">MMHASSMNSPSHQQTTQTHPRKRKLSCDDESYLLSPSSLDEAAFPLKKVKMTFESHVQTSEDAFDATYESKAFGSECFACPPEENTFRDASNAPSSSREFSCDGVVSPTSSGHCSTDSEHRDSDSPNCISGDYGQYDECTYSDDGYDDYAGVDSSRGRRTLYLEYWTRTDECKERKWDHLDELDAQLDVSREEHIYRTTLLGRTSYMEPNMFPYDTPKGIEHWTLWSRLEMNHNDVQEYVEAWIDRNAPHIEAWNYDDNPERSINIFHVHVYLQVGAPTCDGDSSVLQGRTVESLAH</sequence>
<dbReference type="VEuPathDB" id="FungiDB:H310_13697"/>
<feature type="region of interest" description="Disordered" evidence="1">
    <location>
        <begin position="1"/>
        <end position="27"/>
    </location>
</feature>
<protein>
    <submittedName>
        <fullName evidence="2">Uncharacterized protein</fullName>
    </submittedName>
</protein>
<name>A0A024TD43_9STRA</name>
<reference evidence="2" key="1">
    <citation type="submission" date="2013-12" db="EMBL/GenBank/DDBJ databases">
        <title>The Genome Sequence of Aphanomyces invadans NJM9701.</title>
        <authorList>
            <consortium name="The Broad Institute Genomics Platform"/>
            <person name="Russ C."/>
            <person name="Tyler B."/>
            <person name="van West P."/>
            <person name="Dieguez-Uribeondo J."/>
            <person name="Young S.K."/>
            <person name="Zeng Q."/>
            <person name="Gargeya S."/>
            <person name="Fitzgerald M."/>
            <person name="Abouelleil A."/>
            <person name="Alvarado L."/>
            <person name="Chapman S.B."/>
            <person name="Gainer-Dewar J."/>
            <person name="Goldberg J."/>
            <person name="Griggs A."/>
            <person name="Gujja S."/>
            <person name="Hansen M."/>
            <person name="Howarth C."/>
            <person name="Imamovic A."/>
            <person name="Ireland A."/>
            <person name="Larimer J."/>
            <person name="McCowan C."/>
            <person name="Murphy C."/>
            <person name="Pearson M."/>
            <person name="Poon T.W."/>
            <person name="Priest M."/>
            <person name="Roberts A."/>
            <person name="Saif S."/>
            <person name="Shea T."/>
            <person name="Sykes S."/>
            <person name="Wortman J."/>
            <person name="Nusbaum C."/>
            <person name="Birren B."/>
        </authorList>
    </citation>
    <scope>NUCLEOTIDE SEQUENCE [LARGE SCALE GENOMIC DNA]</scope>
    <source>
        <strain evidence="2">NJM9701</strain>
    </source>
</reference>
<gene>
    <name evidence="2" type="ORF">H310_13697</name>
</gene>
<dbReference type="STRING" id="157072.A0A024TD43"/>
<dbReference type="AlphaFoldDB" id="A0A024TD43"/>
<dbReference type="EMBL" id="KI914006">
    <property type="protein sequence ID" value="ETV91899.1"/>
    <property type="molecule type" value="Genomic_DNA"/>
</dbReference>